<sequence length="565" mass="64584">MLLQLSIKNFALIEKLSLDFSEGFSILSGETGAGKSILIDAINYVLGSKFNKELIRTGETKTVVEAIFTIENEKIKNVLEENNIEYDDSVIISRETFQNGKSIIKVNDKAVILSTLKKISEKLIDIHGQHNNQNLLDKENHIHYLDSFAENEIDKYLLEYKENYVKLKEIESKIDEISNQGENDKLLDYIKFQLDEINNAKVILGEDEELNERFNILSNAEKISNSLQLSYNSLNGEDDKTVIQMLSVITKELSHVEKHSEKIKVLNNNIFNIYYSLEDISRELRAISEETVYDEIELEKINSRLYKLASLKKKYGGSIESILETRNKLQAQYDSIVNGEEIIKKLNEEKALIVKKLKEIGKAISEIRKKFSQKLEEKVQYELKYIGLEKCTFKVCVEQTEKLNSKGIDEVQFMISTNPGEPIRPMEKIVSGGELSRIMLALKCVFIDKDEIPTVIFDEIDTGISGRVAQSVAEKMYEISTKHQIFCISHLPQIGSMSDTHYLVKKHIEGDKTFTKVTLINVEEKAKELAFMLGGVELTEITLQSAKEMIRLADEKKKKIRALNT</sequence>
<dbReference type="PANTHER" id="PTHR11059">
    <property type="entry name" value="DNA REPAIR PROTEIN RECN"/>
    <property type="match status" value="1"/>
</dbReference>
<dbReference type="OrthoDB" id="9806954at2"/>
<dbReference type="Gene3D" id="3.40.50.300">
    <property type="entry name" value="P-loop containing nucleotide triphosphate hydrolases"/>
    <property type="match status" value="2"/>
</dbReference>
<evidence type="ECO:0000256" key="3">
    <source>
        <dbReference type="ARBA" id="ARBA00021315"/>
    </source>
</evidence>
<dbReference type="FunFam" id="3.40.50.300:FF:000356">
    <property type="entry name" value="DNA repair protein RecN"/>
    <property type="match status" value="1"/>
</dbReference>
<dbReference type="InterPro" id="IPR003395">
    <property type="entry name" value="RecF/RecN/SMC_N"/>
</dbReference>
<evidence type="ECO:0000259" key="10">
    <source>
        <dbReference type="Pfam" id="PF02463"/>
    </source>
</evidence>
<comment type="similarity">
    <text evidence="2 9">Belongs to the RecN family.</text>
</comment>
<reference evidence="11 12" key="1">
    <citation type="submission" date="2016-11" db="EMBL/GenBank/DDBJ databases">
        <authorList>
            <person name="Jaros S."/>
            <person name="Januszkiewicz K."/>
            <person name="Wedrychowicz H."/>
        </authorList>
    </citation>
    <scope>NUCLEOTIDE SEQUENCE [LARGE SCALE GENOMIC DNA]</scope>
    <source>
        <strain evidence="11 12">DSM 21758</strain>
    </source>
</reference>
<dbReference type="GO" id="GO:0006310">
    <property type="term" value="P:DNA recombination"/>
    <property type="evidence" value="ECO:0007669"/>
    <property type="project" value="InterPro"/>
</dbReference>
<keyword evidence="4" id="KW-0547">Nucleotide-binding</keyword>
<organism evidence="11 12">
    <name type="scientific">Clostridium cavendishii DSM 21758</name>
    <dbReference type="NCBI Taxonomy" id="1121302"/>
    <lineage>
        <taxon>Bacteria</taxon>
        <taxon>Bacillati</taxon>
        <taxon>Bacillota</taxon>
        <taxon>Clostridia</taxon>
        <taxon>Eubacteriales</taxon>
        <taxon>Clostridiaceae</taxon>
        <taxon>Clostridium</taxon>
    </lineage>
</organism>
<dbReference type="InterPro" id="IPR027417">
    <property type="entry name" value="P-loop_NTPase"/>
</dbReference>
<gene>
    <name evidence="11" type="ORF">SAMN02745163_02212</name>
</gene>
<dbReference type="Pfam" id="PF02463">
    <property type="entry name" value="SMC_N"/>
    <property type="match status" value="1"/>
</dbReference>
<evidence type="ECO:0000256" key="7">
    <source>
        <dbReference type="ARBA" id="ARBA00023204"/>
    </source>
</evidence>
<dbReference type="Proteomes" id="UP000184310">
    <property type="component" value="Unassembled WGS sequence"/>
</dbReference>
<evidence type="ECO:0000313" key="12">
    <source>
        <dbReference type="Proteomes" id="UP000184310"/>
    </source>
</evidence>
<feature type="domain" description="RecF/RecN/SMC N-terminal" evidence="10">
    <location>
        <begin position="2"/>
        <end position="506"/>
    </location>
</feature>
<keyword evidence="12" id="KW-1185">Reference proteome</keyword>
<dbReference type="NCBIfam" id="TIGR00634">
    <property type="entry name" value="recN"/>
    <property type="match status" value="1"/>
</dbReference>
<evidence type="ECO:0000256" key="5">
    <source>
        <dbReference type="ARBA" id="ARBA00022763"/>
    </source>
</evidence>
<comment type="function">
    <text evidence="1 9">May be involved in recombinational repair of damaged DNA.</text>
</comment>
<evidence type="ECO:0000256" key="9">
    <source>
        <dbReference type="PIRNR" id="PIRNR003128"/>
    </source>
</evidence>
<evidence type="ECO:0000256" key="2">
    <source>
        <dbReference type="ARBA" id="ARBA00009441"/>
    </source>
</evidence>
<keyword evidence="7 9" id="KW-0234">DNA repair</keyword>
<dbReference type="FunFam" id="3.40.50.300:FF:000319">
    <property type="entry name" value="DNA repair protein RecN"/>
    <property type="match status" value="1"/>
</dbReference>
<dbReference type="InterPro" id="IPR004604">
    <property type="entry name" value="DNA_recomb/repair_RecN"/>
</dbReference>
<keyword evidence="6" id="KW-0067">ATP-binding</keyword>
<dbReference type="CDD" id="cd03241">
    <property type="entry name" value="ABC_RecN"/>
    <property type="match status" value="2"/>
</dbReference>
<dbReference type="GO" id="GO:0043590">
    <property type="term" value="C:bacterial nucleoid"/>
    <property type="evidence" value="ECO:0007669"/>
    <property type="project" value="TreeGrafter"/>
</dbReference>
<dbReference type="EMBL" id="FQZB01000009">
    <property type="protein sequence ID" value="SHJ58918.1"/>
    <property type="molecule type" value="Genomic_DNA"/>
</dbReference>
<accession>A0A1M6KIV2</accession>
<evidence type="ECO:0000313" key="11">
    <source>
        <dbReference type="EMBL" id="SHJ58918.1"/>
    </source>
</evidence>
<keyword evidence="5 9" id="KW-0227">DNA damage</keyword>
<dbReference type="GO" id="GO:0005524">
    <property type="term" value="F:ATP binding"/>
    <property type="evidence" value="ECO:0007669"/>
    <property type="project" value="UniProtKB-KW"/>
</dbReference>
<dbReference type="STRING" id="1121302.SAMN02745163_02212"/>
<dbReference type="GO" id="GO:0009432">
    <property type="term" value="P:SOS response"/>
    <property type="evidence" value="ECO:0007669"/>
    <property type="project" value="TreeGrafter"/>
</dbReference>
<name>A0A1M6KIV2_9CLOT</name>
<proteinExistence type="inferred from homology"/>
<dbReference type="GO" id="GO:0006281">
    <property type="term" value="P:DNA repair"/>
    <property type="evidence" value="ECO:0007669"/>
    <property type="project" value="UniProtKB-KW"/>
</dbReference>
<dbReference type="PIRSF" id="PIRSF003128">
    <property type="entry name" value="RecN"/>
    <property type="match status" value="1"/>
</dbReference>
<evidence type="ECO:0000256" key="1">
    <source>
        <dbReference type="ARBA" id="ARBA00003618"/>
    </source>
</evidence>
<evidence type="ECO:0000256" key="6">
    <source>
        <dbReference type="ARBA" id="ARBA00022840"/>
    </source>
</evidence>
<evidence type="ECO:0000256" key="8">
    <source>
        <dbReference type="ARBA" id="ARBA00033408"/>
    </source>
</evidence>
<dbReference type="AlphaFoldDB" id="A0A1M6KIV2"/>
<protein>
    <recommendedName>
        <fullName evidence="3 9">DNA repair protein RecN</fullName>
    </recommendedName>
    <alternativeName>
        <fullName evidence="8 9">Recombination protein N</fullName>
    </alternativeName>
</protein>
<dbReference type="SUPFAM" id="SSF52540">
    <property type="entry name" value="P-loop containing nucleoside triphosphate hydrolases"/>
    <property type="match status" value="2"/>
</dbReference>
<dbReference type="RefSeq" id="WP_072987200.1">
    <property type="nucleotide sequence ID" value="NZ_FQZB01000009.1"/>
</dbReference>
<dbReference type="PANTHER" id="PTHR11059:SF0">
    <property type="entry name" value="DNA REPAIR PROTEIN RECN"/>
    <property type="match status" value="1"/>
</dbReference>
<evidence type="ECO:0000256" key="4">
    <source>
        <dbReference type="ARBA" id="ARBA00022741"/>
    </source>
</evidence>